<evidence type="ECO:0000256" key="3">
    <source>
        <dbReference type="HAMAP-Rule" id="MF_01963"/>
    </source>
</evidence>
<feature type="binding site" evidence="3">
    <location>
        <position position="187"/>
    </location>
    <ligand>
        <name>phosphate</name>
        <dbReference type="ChEBI" id="CHEBI:43474"/>
    </ligand>
</feature>
<feature type="site" description="Important for substrate specificity" evidence="3">
    <location>
        <position position="168"/>
    </location>
</feature>
<dbReference type="Proteomes" id="UP000243180">
    <property type="component" value="Chromosome"/>
</dbReference>
<reference evidence="5 6" key="1">
    <citation type="submission" date="2015-05" db="EMBL/GenBank/DDBJ databases">
        <title>Complete genome sequence of a sulfur-oxidizing gammaproteobacterium strain HA5.</title>
        <authorList>
            <person name="Miura A."/>
            <person name="Kojima H."/>
            <person name="Fukui M."/>
        </authorList>
    </citation>
    <scope>NUCLEOTIDE SEQUENCE [LARGE SCALE GENOMIC DNA]</scope>
    <source>
        <strain evidence="5 6">HA5</strain>
    </source>
</reference>
<feature type="binding site" evidence="3">
    <location>
        <begin position="52"/>
        <end position="53"/>
    </location>
    <ligand>
        <name>phosphate</name>
        <dbReference type="ChEBI" id="CHEBI:43474"/>
    </ligand>
</feature>
<organism evidence="5 6">
    <name type="scientific">Sulfuricaulis limicola</name>
    <dbReference type="NCBI Taxonomy" id="1620215"/>
    <lineage>
        <taxon>Bacteria</taxon>
        <taxon>Pseudomonadati</taxon>
        <taxon>Pseudomonadota</taxon>
        <taxon>Gammaproteobacteria</taxon>
        <taxon>Acidiferrobacterales</taxon>
        <taxon>Acidiferrobacteraceae</taxon>
        <taxon>Sulfuricaulis</taxon>
    </lineage>
</organism>
<dbReference type="InterPro" id="IPR035994">
    <property type="entry name" value="Nucleoside_phosphorylase_sf"/>
</dbReference>
<feature type="binding site" evidence="3">
    <location>
        <begin position="210"/>
        <end position="212"/>
    </location>
    <ligand>
        <name>substrate</name>
    </ligand>
</feature>
<comment type="miscellaneous">
    <text evidence="3">Although this enzyme belongs to the family of MTA phosphorylases based on sequence homology, it has been shown that conserved amino acid substitutions in the substrate binding pocket convert the substrate specificity of this enzyme from 6-aminopurines to 6-oxopurines.</text>
</comment>
<dbReference type="NCBIfam" id="NF006599">
    <property type="entry name" value="PRK09136.1"/>
    <property type="match status" value="1"/>
</dbReference>
<accession>A0A1B4XFG4</accession>
<dbReference type="CDD" id="cd09010">
    <property type="entry name" value="MTAP_SsMTAPII_like_MTIP"/>
    <property type="match status" value="1"/>
</dbReference>
<name>A0A1B4XFG4_9GAMM</name>
<feature type="binding site" evidence="3">
    <location>
        <position position="186"/>
    </location>
    <ligand>
        <name>substrate</name>
    </ligand>
</feature>
<protein>
    <recommendedName>
        <fullName evidence="3">Probable S-methyl-5'-thioinosine phosphorylase</fullName>
        <ecNumber evidence="3">2.4.2.44</ecNumber>
    </recommendedName>
    <alternativeName>
        <fullName evidence="3">5'-methylthioinosine phosphorylase</fullName>
        <shortName evidence="3">MTI phosphorylase</shortName>
        <shortName evidence="3">MTIP</shortName>
    </alternativeName>
</protein>
<feature type="site" description="Important for substrate specificity" evidence="3">
    <location>
        <position position="222"/>
    </location>
</feature>
<dbReference type="InterPro" id="IPR000845">
    <property type="entry name" value="Nucleoside_phosphorylase_d"/>
</dbReference>
<dbReference type="AlphaFoldDB" id="A0A1B4XFG4"/>
<dbReference type="GO" id="GO:0006166">
    <property type="term" value="P:purine ribonucleoside salvage"/>
    <property type="evidence" value="ECO:0007669"/>
    <property type="project" value="UniProtKB-UniRule"/>
</dbReference>
<dbReference type="OrthoDB" id="1523230at2"/>
<dbReference type="HAMAP" id="MF_01963">
    <property type="entry name" value="MTAP"/>
    <property type="match status" value="1"/>
</dbReference>
<dbReference type="PANTHER" id="PTHR42679">
    <property type="entry name" value="S-METHYL-5'-THIOADENOSINE PHOSPHORYLASE"/>
    <property type="match status" value="1"/>
</dbReference>
<proteinExistence type="inferred from homology"/>
<dbReference type="GO" id="GO:0017061">
    <property type="term" value="F:S-methyl-5-thioadenosine phosphorylase activity"/>
    <property type="evidence" value="ECO:0007669"/>
    <property type="project" value="InterPro"/>
</dbReference>
<keyword evidence="1 3" id="KW-0328">Glycosyltransferase</keyword>
<comment type="subunit">
    <text evidence="3">Homotrimer.</text>
</comment>
<sequence length="250" mass="26933">MTTVAIIGGSGLTNLKNLRITRREVIRTPYGEPSAPMVFGQLGGQEAVFLPRHGAGHTIPPHEVNYRANIWAMKQTGVTKVLAVNAVGGISPDYLVSGTLVIPDQVIDYTYGRAHTFFGSEQKKVTHVDFTHPYCEAMRQTVIQAAASAKMKVVGRGTYGATQGPRFESAAEIRRMERDGADIVGMTGMPEAGLARELELCYASISLVVNPAAGKAREAISIREIEKNLESGMASVRALLEQVIPLIVQG</sequence>
<feature type="binding site" evidence="3">
    <location>
        <position position="10"/>
    </location>
    <ligand>
        <name>phosphate</name>
        <dbReference type="ChEBI" id="CHEBI:43474"/>
    </ligand>
</feature>
<keyword evidence="3" id="KW-0660">Purine salvage</keyword>
<dbReference type="InterPro" id="IPR018099">
    <property type="entry name" value="Purine_phosphorylase-2_CS"/>
</dbReference>
<dbReference type="GO" id="GO:0005829">
    <property type="term" value="C:cytosol"/>
    <property type="evidence" value="ECO:0007669"/>
    <property type="project" value="TreeGrafter"/>
</dbReference>
<evidence type="ECO:0000256" key="2">
    <source>
        <dbReference type="ARBA" id="ARBA00022679"/>
    </source>
</evidence>
<feature type="domain" description="Nucleoside phosphorylase" evidence="4">
    <location>
        <begin position="3"/>
        <end position="244"/>
    </location>
</feature>
<dbReference type="PROSITE" id="PS01240">
    <property type="entry name" value="PNP_MTAP_2"/>
    <property type="match status" value="1"/>
</dbReference>
<dbReference type="InParanoid" id="A0A1B4XFG4"/>
<dbReference type="NCBIfam" id="TIGR01694">
    <property type="entry name" value="MTAP"/>
    <property type="match status" value="1"/>
</dbReference>
<comment type="similarity">
    <text evidence="3">Belongs to the PNP/MTAP phosphorylase family. MTAP subfamily.</text>
</comment>
<evidence type="ECO:0000256" key="1">
    <source>
        <dbReference type="ARBA" id="ARBA00022676"/>
    </source>
</evidence>
<comment type="pathway">
    <text evidence="3">Purine metabolism; purine nucleoside salvage.</text>
</comment>
<keyword evidence="2 3" id="KW-0808">Transferase</keyword>
<dbReference type="GO" id="GO:0019509">
    <property type="term" value="P:L-methionine salvage from methylthioadenosine"/>
    <property type="evidence" value="ECO:0007669"/>
    <property type="project" value="TreeGrafter"/>
</dbReference>
<gene>
    <name evidence="5" type="ORF">SCL_1235</name>
</gene>
<keyword evidence="6" id="KW-1185">Reference proteome</keyword>
<dbReference type="EMBL" id="AP014879">
    <property type="protein sequence ID" value="BAV33548.1"/>
    <property type="molecule type" value="Genomic_DNA"/>
</dbReference>
<comment type="catalytic activity">
    <reaction evidence="3">
        <text>S-methyl-5'-thioinosine + phosphate = 5-(methylsulfanyl)-alpha-D-ribose 1-phosphate + hypoxanthine</text>
        <dbReference type="Rhea" id="RHEA:30643"/>
        <dbReference type="ChEBI" id="CHEBI:17368"/>
        <dbReference type="ChEBI" id="CHEBI:43474"/>
        <dbReference type="ChEBI" id="CHEBI:48595"/>
        <dbReference type="ChEBI" id="CHEBI:58533"/>
        <dbReference type="EC" id="2.4.2.44"/>
    </reaction>
</comment>
<dbReference type="Pfam" id="PF01048">
    <property type="entry name" value="PNP_UDP_1"/>
    <property type="match status" value="1"/>
</dbReference>
<evidence type="ECO:0000259" key="4">
    <source>
        <dbReference type="Pfam" id="PF01048"/>
    </source>
</evidence>
<dbReference type="KEGG" id="slim:SCL_1235"/>
<dbReference type="FunCoup" id="A0A1B4XFG4">
    <property type="interactions" value="463"/>
</dbReference>
<evidence type="ECO:0000313" key="6">
    <source>
        <dbReference type="Proteomes" id="UP000243180"/>
    </source>
</evidence>
<comment type="caution">
    <text evidence="3">Lacks conserved residue(s) required for the propagation of feature annotation.</text>
</comment>
<evidence type="ECO:0000313" key="5">
    <source>
        <dbReference type="EMBL" id="BAV33548.1"/>
    </source>
</evidence>
<dbReference type="SUPFAM" id="SSF53167">
    <property type="entry name" value="Purine and uridine phosphorylases"/>
    <property type="match status" value="1"/>
</dbReference>
<comment type="function">
    <text evidence="3">Catalyzes the reversible phosphorylation of S-methyl-5'-thioinosine (MTI) to hypoxanthine and 5-methylthioribose-1-phosphate. Involved in the breakdown of S-methyl-5'-thioadenosine (MTA), a major by-product of polyamine biosynthesis. Catabolism of (MTA) occurs via deamination to MTI and phosphorolysis to hypoxanthine.</text>
</comment>
<dbReference type="Gene3D" id="3.40.50.1580">
    <property type="entry name" value="Nucleoside phosphorylase domain"/>
    <property type="match status" value="1"/>
</dbReference>
<dbReference type="PANTHER" id="PTHR42679:SF2">
    <property type="entry name" value="S-METHYL-5'-THIOADENOSINE PHOSPHORYLASE"/>
    <property type="match status" value="1"/>
</dbReference>
<dbReference type="UniPathway" id="UPA00606"/>
<dbReference type="RefSeq" id="WP_096360387.1">
    <property type="nucleotide sequence ID" value="NZ_AP014879.1"/>
</dbReference>
<dbReference type="InterPro" id="IPR010044">
    <property type="entry name" value="MTAP"/>
</dbReference>
<dbReference type="EC" id="2.4.2.44" evidence="3"/>